<dbReference type="Gene3D" id="3.40.640.10">
    <property type="entry name" value="Type I PLP-dependent aspartate aminotransferase-like (Major domain)"/>
    <property type="match status" value="1"/>
</dbReference>
<dbReference type="GO" id="GO:0004760">
    <property type="term" value="F:L-serine-pyruvate transaminase activity"/>
    <property type="evidence" value="ECO:0007669"/>
    <property type="project" value="UniProtKB-EC"/>
</dbReference>
<dbReference type="PROSITE" id="PS00595">
    <property type="entry name" value="AA_TRANSFER_CLASS_5"/>
    <property type="match status" value="1"/>
</dbReference>
<dbReference type="InterPro" id="IPR020578">
    <property type="entry name" value="Aminotrans_V_PyrdxlP_BS"/>
</dbReference>
<comment type="caution">
    <text evidence="8">The sequence shown here is derived from an EMBL/GenBank/DDBJ whole genome shotgun (WGS) entry which is preliminary data.</text>
</comment>
<feature type="domain" description="Aminotransferase class V" evidence="7">
    <location>
        <begin position="52"/>
        <end position="322"/>
    </location>
</feature>
<dbReference type="PIRSF" id="PIRSF000524">
    <property type="entry name" value="SPT"/>
    <property type="match status" value="1"/>
</dbReference>
<reference evidence="8 9" key="1">
    <citation type="submission" date="2020-10" db="EMBL/GenBank/DDBJ databases">
        <title>Sequencing the genomes of 1000 actinobacteria strains.</title>
        <authorList>
            <person name="Klenk H.-P."/>
        </authorList>
    </citation>
    <scope>NUCLEOTIDE SEQUENCE [LARGE SCALE GENOMIC DNA]</scope>
    <source>
        <strain evidence="8 9">DSM 44653</strain>
    </source>
</reference>
<dbReference type="GO" id="GO:0008453">
    <property type="term" value="F:alanine-glyoxylate transaminase activity"/>
    <property type="evidence" value="ECO:0007669"/>
    <property type="project" value="UniProtKB-EC"/>
</dbReference>
<dbReference type="InterPro" id="IPR015421">
    <property type="entry name" value="PyrdxlP-dep_Trfase_major"/>
</dbReference>
<dbReference type="EC" id="2.6.1.51" evidence="8"/>
<dbReference type="EMBL" id="JADBEG010000001">
    <property type="protein sequence ID" value="MBE1501826.1"/>
    <property type="molecule type" value="Genomic_DNA"/>
</dbReference>
<keyword evidence="8" id="KW-0032">Aminotransferase</keyword>
<comment type="cofactor">
    <cofactor evidence="1 6">
        <name>pyridoxal 5'-phosphate</name>
        <dbReference type="ChEBI" id="CHEBI:597326"/>
    </cofactor>
</comment>
<keyword evidence="4" id="KW-0045">Antibiotic biosynthesis</keyword>
<dbReference type="PANTHER" id="PTHR21152">
    <property type="entry name" value="AMINOTRANSFERASE CLASS V"/>
    <property type="match status" value="1"/>
</dbReference>
<sequence>MAHLMIPGPCRPDPDDELVLGEPVQPHYGPGWVPQLRQVLDDLTALLGARRTYLLPGSGSAALDAALFNLFEPGQRVVVVESGYFGRRLAAMARAHGLEVRIAAVEPGRPVNPRWVADLVRDCHGVLVTHVETSTAVRHPVAELAEVAHAAGAVLLVDAIAAAGGERIDMAGMGIDALVTASQKGLGGAAGLGVVALADGGRERVLSRSCRPPSWYFDLRTWDEAAAESPEWEPTPVTMPTSLVRVLAASVHRIRETGADAWISRRAALAAECRAGLRRLGLRLSASEECAANLVVVVRDPRADAIREHLTRTAGIMVAGGLTPYPEQEAFRIGLVGRTATVPMVELLLHEIGEALRQPGRLRNAA</sequence>
<evidence type="ECO:0000256" key="6">
    <source>
        <dbReference type="RuleBase" id="RU004504"/>
    </source>
</evidence>
<evidence type="ECO:0000313" key="9">
    <source>
        <dbReference type="Proteomes" id="UP000631670"/>
    </source>
</evidence>
<dbReference type="RefSeq" id="WP_192782882.1">
    <property type="nucleotide sequence ID" value="NZ_JADBEG010000001.1"/>
</dbReference>
<gene>
    <name evidence="8" type="ORF">H4696_008926</name>
</gene>
<dbReference type="InterPro" id="IPR000192">
    <property type="entry name" value="Aminotrans_V_dom"/>
</dbReference>
<dbReference type="Gene3D" id="3.90.1150.10">
    <property type="entry name" value="Aspartate Aminotransferase, domain 1"/>
    <property type="match status" value="1"/>
</dbReference>
<evidence type="ECO:0000256" key="1">
    <source>
        <dbReference type="ARBA" id="ARBA00001933"/>
    </source>
</evidence>
<dbReference type="EC" id="2.6.1.45" evidence="8"/>
<dbReference type="SUPFAM" id="SSF53383">
    <property type="entry name" value="PLP-dependent transferases"/>
    <property type="match status" value="1"/>
</dbReference>
<name>A0ABR9IF69_9PSEU</name>
<protein>
    <submittedName>
        <fullName evidence="8">Alanine-glyoxylate transaminase/serine-glyoxylate transaminase/serine-pyruvate transaminase</fullName>
        <ecNumber evidence="8">2.6.1.44</ecNumber>
        <ecNumber evidence="8">2.6.1.45</ecNumber>
        <ecNumber evidence="8">2.6.1.51</ecNumber>
    </submittedName>
</protein>
<evidence type="ECO:0000313" key="8">
    <source>
        <dbReference type="EMBL" id="MBE1501826.1"/>
    </source>
</evidence>
<dbReference type="Proteomes" id="UP000631670">
    <property type="component" value="Unassembled WGS sequence"/>
</dbReference>
<keyword evidence="3" id="KW-0663">Pyridoxal phosphate</keyword>
<dbReference type="EC" id="2.6.1.44" evidence="8"/>
<evidence type="ECO:0000256" key="2">
    <source>
        <dbReference type="ARBA" id="ARBA00009236"/>
    </source>
</evidence>
<dbReference type="InterPro" id="IPR015424">
    <property type="entry name" value="PyrdxlP-dep_Trfase"/>
</dbReference>
<evidence type="ECO:0000256" key="5">
    <source>
        <dbReference type="RuleBase" id="RU004075"/>
    </source>
</evidence>
<dbReference type="Pfam" id="PF00266">
    <property type="entry name" value="Aminotran_5"/>
    <property type="match status" value="1"/>
</dbReference>
<keyword evidence="8" id="KW-0808">Transferase</keyword>
<keyword evidence="9" id="KW-1185">Reference proteome</keyword>
<organism evidence="8 9">
    <name type="scientific">Amycolatopsis lexingtonensis</name>
    <dbReference type="NCBI Taxonomy" id="218822"/>
    <lineage>
        <taxon>Bacteria</taxon>
        <taxon>Bacillati</taxon>
        <taxon>Actinomycetota</taxon>
        <taxon>Actinomycetes</taxon>
        <taxon>Pseudonocardiales</taxon>
        <taxon>Pseudonocardiaceae</taxon>
        <taxon>Amycolatopsis</taxon>
    </lineage>
</organism>
<dbReference type="InterPro" id="IPR015422">
    <property type="entry name" value="PyrdxlP-dep_Trfase_small"/>
</dbReference>
<accession>A0ABR9IF69</accession>
<evidence type="ECO:0000256" key="3">
    <source>
        <dbReference type="ARBA" id="ARBA00022898"/>
    </source>
</evidence>
<dbReference type="PANTHER" id="PTHR21152:SF40">
    <property type="entry name" value="ALANINE--GLYOXYLATE AMINOTRANSFERASE"/>
    <property type="match status" value="1"/>
</dbReference>
<evidence type="ECO:0000256" key="4">
    <source>
        <dbReference type="ARBA" id="ARBA00023194"/>
    </source>
</evidence>
<dbReference type="GO" id="GO:0050281">
    <property type="term" value="F:L-serine-glyoxylate transaminase activity"/>
    <property type="evidence" value="ECO:0007669"/>
    <property type="project" value="UniProtKB-EC"/>
</dbReference>
<proteinExistence type="inferred from homology"/>
<comment type="similarity">
    <text evidence="2 5">Belongs to the class-V pyridoxal-phosphate-dependent aminotransferase family.</text>
</comment>
<dbReference type="InterPro" id="IPR024169">
    <property type="entry name" value="SP_NH2Trfase/AEP_transaminase"/>
</dbReference>
<evidence type="ECO:0000259" key="7">
    <source>
        <dbReference type="Pfam" id="PF00266"/>
    </source>
</evidence>